<gene>
    <name evidence="1" type="ORF">CCE30_00415</name>
</gene>
<evidence type="ECO:0000313" key="1">
    <source>
        <dbReference type="EMBL" id="ART97473.1"/>
    </source>
</evidence>
<sequence length="98" mass="11506">MEEKNDISILNLIEKNISKIKASHNFETKSFYISTIEKLCEAYDQQISAELINSAEEKPSVRKPMTKEQYDEFFKNAGILPNQEFLDKEQHKHREDKA</sequence>
<accession>A0AB33C2W5</accession>
<dbReference type="RefSeq" id="WP_065169501.1">
    <property type="nucleotide sequence ID" value="NZ_CAZZQE010000001.1"/>
</dbReference>
<reference evidence="1 2" key="1">
    <citation type="submission" date="2017-05" db="EMBL/GenBank/DDBJ databases">
        <authorList>
            <person name="Oh N.-S."/>
        </authorList>
    </citation>
    <scope>NUCLEOTIDE SEQUENCE [LARGE SCALE GENOMIC DNA]</scope>
    <source>
        <strain evidence="1 2">4M13</strain>
    </source>
</reference>
<dbReference type="EMBL" id="CP021427">
    <property type="protein sequence ID" value="ART97473.1"/>
    <property type="molecule type" value="Genomic_DNA"/>
</dbReference>
<dbReference type="Proteomes" id="UP000195798">
    <property type="component" value="Chromosome"/>
</dbReference>
<organism evidence="1 2">
    <name type="scientific">Lactobacillus gasseri</name>
    <dbReference type="NCBI Taxonomy" id="1596"/>
    <lineage>
        <taxon>Bacteria</taxon>
        <taxon>Bacillati</taxon>
        <taxon>Bacillota</taxon>
        <taxon>Bacilli</taxon>
        <taxon>Lactobacillales</taxon>
        <taxon>Lactobacillaceae</taxon>
        <taxon>Lactobacillus</taxon>
    </lineage>
</organism>
<dbReference type="AlphaFoldDB" id="A0AB33C2W5"/>
<name>A0AB33C2W5_LACGS</name>
<protein>
    <submittedName>
        <fullName evidence="1">Uncharacterized protein</fullName>
    </submittedName>
</protein>
<evidence type="ECO:0000313" key="2">
    <source>
        <dbReference type="Proteomes" id="UP000195798"/>
    </source>
</evidence>
<proteinExistence type="predicted"/>